<accession>A0ABU3Y450</accession>
<name>A0ABU3Y450_9SPHN</name>
<gene>
    <name evidence="6" type="ORF">RZN05_03850</name>
</gene>
<keyword evidence="7" id="KW-1185">Reference proteome</keyword>
<evidence type="ECO:0000256" key="3">
    <source>
        <dbReference type="ARBA" id="ARBA00023163"/>
    </source>
</evidence>
<dbReference type="SUPFAM" id="SSF46785">
    <property type="entry name" value="Winged helix' DNA-binding domain"/>
    <property type="match status" value="1"/>
</dbReference>
<dbReference type="Pfam" id="PF09339">
    <property type="entry name" value="HTH_IclR"/>
    <property type="match status" value="1"/>
</dbReference>
<evidence type="ECO:0000259" key="5">
    <source>
        <dbReference type="PROSITE" id="PS51078"/>
    </source>
</evidence>
<keyword evidence="3" id="KW-0804">Transcription</keyword>
<dbReference type="PROSITE" id="PS51077">
    <property type="entry name" value="HTH_ICLR"/>
    <property type="match status" value="1"/>
</dbReference>
<dbReference type="InterPro" id="IPR005471">
    <property type="entry name" value="Tscrpt_reg_IclR_N"/>
</dbReference>
<comment type="caution">
    <text evidence="6">The sequence shown here is derived from an EMBL/GenBank/DDBJ whole genome shotgun (WGS) entry which is preliminary data.</text>
</comment>
<protein>
    <submittedName>
        <fullName evidence="6">Helix-turn-helix domain-containing protein</fullName>
    </submittedName>
</protein>
<dbReference type="InterPro" id="IPR014757">
    <property type="entry name" value="Tscrpt_reg_IclR_C"/>
</dbReference>
<evidence type="ECO:0000259" key="4">
    <source>
        <dbReference type="PROSITE" id="PS51077"/>
    </source>
</evidence>
<feature type="domain" description="IclR-ED" evidence="5">
    <location>
        <begin position="69"/>
        <end position="258"/>
    </location>
</feature>
<evidence type="ECO:0000256" key="1">
    <source>
        <dbReference type="ARBA" id="ARBA00023015"/>
    </source>
</evidence>
<keyword evidence="1" id="KW-0805">Transcription regulation</keyword>
<dbReference type="RefSeq" id="WP_317225302.1">
    <property type="nucleotide sequence ID" value="NZ_JAWJEJ010000001.1"/>
</dbReference>
<sequence>MDRGVPIRSLSRGIAVLKAINRMGAMSLMEICEYCAMPYATTSRIVQTLVAEGLIAREPGRKQYRATGLVRALAQGFEGSGRLATAARPHILELTRRIGWPVSVTVRIGPNMVVEDSSHHHTTMTFSSPDPGYSLPVLECAAGLAYLSSLAEPKFRDIVAGLRAMELPDAKYALDLLVEGDLRAQIRAHGFATRANVPYTRHPGKTSGIAMPVFDRGEATGAMTVIYFASAMRTAEAANRLVPEMRATVAAIEASLAALD</sequence>
<proteinExistence type="predicted"/>
<dbReference type="Gene3D" id="3.30.450.40">
    <property type="match status" value="1"/>
</dbReference>
<evidence type="ECO:0000313" key="6">
    <source>
        <dbReference type="EMBL" id="MDV3456104.1"/>
    </source>
</evidence>
<evidence type="ECO:0000313" key="7">
    <source>
        <dbReference type="Proteomes" id="UP001273531"/>
    </source>
</evidence>
<dbReference type="Pfam" id="PF01614">
    <property type="entry name" value="IclR_C"/>
    <property type="match status" value="1"/>
</dbReference>
<dbReference type="PANTHER" id="PTHR30136:SF23">
    <property type="entry name" value="DNA-BINDING TRANSCRIPTIONAL ACTIVATOR MHPR"/>
    <property type="match status" value="1"/>
</dbReference>
<dbReference type="InterPro" id="IPR036388">
    <property type="entry name" value="WH-like_DNA-bd_sf"/>
</dbReference>
<dbReference type="InterPro" id="IPR036390">
    <property type="entry name" value="WH_DNA-bd_sf"/>
</dbReference>
<dbReference type="SUPFAM" id="SSF55781">
    <property type="entry name" value="GAF domain-like"/>
    <property type="match status" value="1"/>
</dbReference>
<reference evidence="6 7" key="1">
    <citation type="submission" date="2023-10" db="EMBL/GenBank/DDBJ databases">
        <title>Sphingomonas sp. HF-S4 16S ribosomal RNA gene Genome sequencing and assembly.</title>
        <authorList>
            <person name="Lee H."/>
        </authorList>
    </citation>
    <scope>NUCLEOTIDE SEQUENCE [LARGE SCALE GENOMIC DNA]</scope>
    <source>
        <strain evidence="6 7">HF-S4</strain>
    </source>
</reference>
<dbReference type="PANTHER" id="PTHR30136">
    <property type="entry name" value="HELIX-TURN-HELIX TRANSCRIPTIONAL REGULATOR, ICLR FAMILY"/>
    <property type="match status" value="1"/>
</dbReference>
<feature type="domain" description="HTH iclR-type" evidence="4">
    <location>
        <begin position="7"/>
        <end position="68"/>
    </location>
</feature>
<dbReference type="EMBL" id="JAWJEJ010000001">
    <property type="protein sequence ID" value="MDV3456104.1"/>
    <property type="molecule type" value="Genomic_DNA"/>
</dbReference>
<organism evidence="6 7">
    <name type="scientific">Sphingomonas agrestis</name>
    <dbReference type="NCBI Taxonomy" id="3080540"/>
    <lineage>
        <taxon>Bacteria</taxon>
        <taxon>Pseudomonadati</taxon>
        <taxon>Pseudomonadota</taxon>
        <taxon>Alphaproteobacteria</taxon>
        <taxon>Sphingomonadales</taxon>
        <taxon>Sphingomonadaceae</taxon>
        <taxon>Sphingomonas</taxon>
    </lineage>
</organism>
<dbReference type="InterPro" id="IPR050707">
    <property type="entry name" value="HTH_MetabolicPath_Reg"/>
</dbReference>
<dbReference type="InterPro" id="IPR029016">
    <property type="entry name" value="GAF-like_dom_sf"/>
</dbReference>
<keyword evidence="2" id="KW-0238">DNA-binding</keyword>
<dbReference type="SMART" id="SM00346">
    <property type="entry name" value="HTH_ICLR"/>
    <property type="match status" value="1"/>
</dbReference>
<dbReference type="Proteomes" id="UP001273531">
    <property type="component" value="Unassembled WGS sequence"/>
</dbReference>
<dbReference type="Gene3D" id="1.10.10.10">
    <property type="entry name" value="Winged helix-like DNA-binding domain superfamily/Winged helix DNA-binding domain"/>
    <property type="match status" value="1"/>
</dbReference>
<evidence type="ECO:0000256" key="2">
    <source>
        <dbReference type="ARBA" id="ARBA00023125"/>
    </source>
</evidence>
<dbReference type="PROSITE" id="PS51078">
    <property type="entry name" value="ICLR_ED"/>
    <property type="match status" value="1"/>
</dbReference>